<dbReference type="Proteomes" id="UP001365405">
    <property type="component" value="Unassembled WGS sequence"/>
</dbReference>
<dbReference type="PRINTS" id="PR00834">
    <property type="entry name" value="PROTEASES2C"/>
</dbReference>
<keyword evidence="4" id="KW-0720">Serine protease</keyword>
<dbReference type="InterPro" id="IPR036034">
    <property type="entry name" value="PDZ_sf"/>
</dbReference>
<dbReference type="PROSITE" id="PS50106">
    <property type="entry name" value="PDZ"/>
    <property type="match status" value="1"/>
</dbReference>
<reference evidence="6 7" key="1">
    <citation type="submission" date="2024-04" db="EMBL/GenBank/DDBJ databases">
        <title>Novel species of the genus Ideonella isolated from streams.</title>
        <authorList>
            <person name="Lu H."/>
        </authorList>
    </citation>
    <scope>NUCLEOTIDE SEQUENCE [LARGE SCALE GENOMIC DNA]</scope>
    <source>
        <strain evidence="6 7">DXS22W</strain>
    </source>
</reference>
<dbReference type="SUPFAM" id="SSF50494">
    <property type="entry name" value="Trypsin-like serine proteases"/>
    <property type="match status" value="1"/>
</dbReference>
<evidence type="ECO:0000313" key="7">
    <source>
        <dbReference type="Proteomes" id="UP001365405"/>
    </source>
</evidence>
<name>A0ABU9CDK9_9BURK</name>
<gene>
    <name evidence="6" type="ORF">AACH10_06915</name>
</gene>
<evidence type="ECO:0000256" key="2">
    <source>
        <dbReference type="ARBA" id="ARBA00022670"/>
    </source>
</evidence>
<evidence type="ECO:0000256" key="1">
    <source>
        <dbReference type="ARBA" id="ARBA00010541"/>
    </source>
</evidence>
<dbReference type="Pfam" id="PF13180">
    <property type="entry name" value="PDZ_2"/>
    <property type="match status" value="1"/>
</dbReference>
<dbReference type="EMBL" id="JBBUTH010000003">
    <property type="protein sequence ID" value="MEK8049963.1"/>
    <property type="molecule type" value="Genomic_DNA"/>
</dbReference>
<comment type="similarity">
    <text evidence="1">Belongs to the peptidase S1C family.</text>
</comment>
<keyword evidence="2" id="KW-0645">Protease</keyword>
<evidence type="ECO:0000256" key="4">
    <source>
        <dbReference type="ARBA" id="ARBA00022825"/>
    </source>
</evidence>
<dbReference type="InterPro" id="IPR001478">
    <property type="entry name" value="PDZ"/>
</dbReference>
<keyword evidence="7" id="KW-1185">Reference proteome</keyword>
<proteinExistence type="inferred from homology"/>
<evidence type="ECO:0000313" key="6">
    <source>
        <dbReference type="EMBL" id="MEK8049963.1"/>
    </source>
</evidence>
<comment type="caution">
    <text evidence="6">The sequence shown here is derived from an EMBL/GenBank/DDBJ whole genome shotgun (WGS) entry which is preliminary data.</text>
</comment>
<dbReference type="Gene3D" id="2.30.42.10">
    <property type="match status" value="1"/>
</dbReference>
<evidence type="ECO:0000256" key="3">
    <source>
        <dbReference type="ARBA" id="ARBA00022801"/>
    </source>
</evidence>
<dbReference type="SUPFAM" id="SSF50156">
    <property type="entry name" value="PDZ domain-like"/>
    <property type="match status" value="1"/>
</dbReference>
<sequence length="395" mass="41091">MRRLWLIFSQATTVALAVLFVVGTLKPHWLNLGSRAARPLPPLLGQGGAARSGLGLLPAAGGSAPAVPREGFAAAARAAAPAVVSVTTSIARSRNPHADDPNFNFFFGERGQPQSGFGSGVIVSADGLLLTNHHVVDNAREIDIRLADGREVRAEVVGTDPETDLAVLRIPLDKLPAVALGRSGELQVGDAVLAIGNPFNVGQTVTMGIVSALGRNGLGLSTFESFIQTDAAINPGNSGGALVDAQGQLVGINTAIYSRSGGSMGIGFAIPVDVARRVMDDLLRDGEVRRGWIGVEPRDLTPEFVENFKLAVSKGVLITGVLQDGPAYKGGMKPGDVVLAVAGQPVASVAQLLNTVAALPPGKPAKLQIQRGPQAMTLTVDVIQRKPQLPRRQPQ</sequence>
<accession>A0ABU9CDK9</accession>
<dbReference type="Gene3D" id="2.40.10.120">
    <property type="match status" value="1"/>
</dbReference>
<dbReference type="Pfam" id="PF13365">
    <property type="entry name" value="Trypsin_2"/>
    <property type="match status" value="1"/>
</dbReference>
<evidence type="ECO:0000259" key="5">
    <source>
        <dbReference type="PROSITE" id="PS50106"/>
    </source>
</evidence>
<dbReference type="PANTHER" id="PTHR22939">
    <property type="entry name" value="SERINE PROTEASE FAMILY S1C HTRA-RELATED"/>
    <property type="match status" value="1"/>
</dbReference>
<feature type="domain" description="PDZ" evidence="5">
    <location>
        <begin position="315"/>
        <end position="373"/>
    </location>
</feature>
<dbReference type="SMART" id="SM00228">
    <property type="entry name" value="PDZ"/>
    <property type="match status" value="1"/>
</dbReference>
<dbReference type="InterPro" id="IPR001940">
    <property type="entry name" value="Peptidase_S1C"/>
</dbReference>
<keyword evidence="3" id="KW-0378">Hydrolase</keyword>
<organism evidence="6 7">
    <name type="scientific">Pseudaquabacterium inlustre</name>
    <dbReference type="NCBI Taxonomy" id="2984192"/>
    <lineage>
        <taxon>Bacteria</taxon>
        <taxon>Pseudomonadati</taxon>
        <taxon>Pseudomonadota</taxon>
        <taxon>Betaproteobacteria</taxon>
        <taxon>Burkholderiales</taxon>
        <taxon>Sphaerotilaceae</taxon>
        <taxon>Pseudaquabacterium</taxon>
    </lineage>
</organism>
<dbReference type="InterPro" id="IPR009003">
    <property type="entry name" value="Peptidase_S1_PA"/>
</dbReference>
<dbReference type="RefSeq" id="WP_341409632.1">
    <property type="nucleotide sequence ID" value="NZ_JBBUTH010000003.1"/>
</dbReference>
<dbReference type="PANTHER" id="PTHR22939:SF129">
    <property type="entry name" value="SERINE PROTEASE HTRA2, MITOCHONDRIAL"/>
    <property type="match status" value="1"/>
</dbReference>
<protein>
    <submittedName>
        <fullName evidence="6">Trypsin-like peptidase domain-containing protein</fullName>
    </submittedName>
</protein>